<dbReference type="InterPro" id="IPR050639">
    <property type="entry name" value="SSR_resolvase"/>
</dbReference>
<accession>A0A7C9VKV4</accession>
<reference evidence="5" key="1">
    <citation type="submission" date="2020-02" db="EMBL/GenBank/DDBJ databases">
        <title>Draft genome sequence of Candidatus Afipia apatlaquensis IBT-C3, a potential strain for decolorization of textile dyes.</title>
        <authorList>
            <person name="Sanchez-Reyes A."/>
            <person name="Breton-Deval L."/>
            <person name="Mangelson H."/>
            <person name="Sanchez-Flores A."/>
        </authorList>
    </citation>
    <scope>NUCLEOTIDE SEQUENCE [LARGE SCALE GENOMIC DNA]</scope>
    <source>
        <strain evidence="5">IBT-C3</strain>
    </source>
</reference>
<sequence length="315" mass="34867">MRPKAYSYLRMSTDLQLKGDSRRRQLEASRAYADSECLDLADDAQLEDIGISAFKGANVRDGALGRFLAAVNAGTVERGSYLLVESLDRLSREEILPAHTLFLSIVQAGINLVTLADKRVYRAESANLVDLITSLVIIERAHEESKIKSIRIGAAWKNKRAKAAAVAQPMTARCPAWLRLSQDRKSYEPIPERAEIVVGIFADTISGVGMYSIARRLNEQGIPAFVGKNGWHQSYISKTLSNRAVLGEFQPHVKIDGMRTPYEDPISGYYPAIIRAEQFYQAQHAKAARRIGGKGRKGLGYSNLFTGLARCAYCN</sequence>
<dbReference type="PROSITE" id="PS51736">
    <property type="entry name" value="RECOMBINASES_3"/>
    <property type="match status" value="1"/>
</dbReference>
<keyword evidence="2" id="KW-0233">DNA recombination</keyword>
<feature type="domain" description="Recombinase" evidence="4">
    <location>
        <begin position="176"/>
        <end position="292"/>
    </location>
</feature>
<dbReference type="PANTHER" id="PTHR30461:SF2">
    <property type="entry name" value="SERINE RECOMBINASE PINE-RELATED"/>
    <property type="match status" value="1"/>
</dbReference>
<dbReference type="Gene3D" id="3.90.1750.20">
    <property type="entry name" value="Putative Large Serine Recombinase, Chain B, Domain 2"/>
    <property type="match status" value="1"/>
</dbReference>
<dbReference type="InterPro" id="IPR036162">
    <property type="entry name" value="Resolvase-like_N_sf"/>
</dbReference>
<evidence type="ECO:0000259" key="3">
    <source>
        <dbReference type="PROSITE" id="PS51736"/>
    </source>
</evidence>
<dbReference type="InterPro" id="IPR038109">
    <property type="entry name" value="DNA_bind_recomb_sf"/>
</dbReference>
<keyword evidence="6" id="KW-1185">Reference proteome</keyword>
<dbReference type="InterPro" id="IPR006119">
    <property type="entry name" value="Resolv_N"/>
</dbReference>
<dbReference type="Gene3D" id="3.40.50.1390">
    <property type="entry name" value="Resolvase, N-terminal catalytic domain"/>
    <property type="match status" value="1"/>
</dbReference>
<dbReference type="PROSITE" id="PS51737">
    <property type="entry name" value="RECOMBINASE_DNA_BIND"/>
    <property type="match status" value="1"/>
</dbReference>
<evidence type="ECO:0000313" key="5">
    <source>
        <dbReference type="EMBL" id="NGX95875.1"/>
    </source>
</evidence>
<comment type="caution">
    <text evidence="5">The sequence shown here is derived from an EMBL/GenBank/DDBJ whole genome shotgun (WGS) entry which is preliminary data.</text>
</comment>
<dbReference type="Pfam" id="PF00239">
    <property type="entry name" value="Resolvase"/>
    <property type="match status" value="1"/>
</dbReference>
<keyword evidence="1" id="KW-0238">DNA-binding</keyword>
<dbReference type="Pfam" id="PF07508">
    <property type="entry name" value="Recombinase"/>
    <property type="match status" value="1"/>
</dbReference>
<dbReference type="Proteomes" id="UP000480266">
    <property type="component" value="Unassembled WGS sequence"/>
</dbReference>
<protein>
    <submittedName>
        <fullName evidence="5">Recombinase family protein</fullName>
    </submittedName>
</protein>
<dbReference type="GO" id="GO:0000150">
    <property type="term" value="F:DNA strand exchange activity"/>
    <property type="evidence" value="ECO:0007669"/>
    <property type="project" value="InterPro"/>
</dbReference>
<dbReference type="SUPFAM" id="SSF53041">
    <property type="entry name" value="Resolvase-like"/>
    <property type="match status" value="1"/>
</dbReference>
<evidence type="ECO:0000256" key="2">
    <source>
        <dbReference type="ARBA" id="ARBA00023172"/>
    </source>
</evidence>
<evidence type="ECO:0000313" key="6">
    <source>
        <dbReference type="Proteomes" id="UP000480266"/>
    </source>
</evidence>
<organism evidence="5 6">
    <name type="scientific">Candidatus Afipia apatlaquensis</name>
    <dbReference type="NCBI Taxonomy" id="2712852"/>
    <lineage>
        <taxon>Bacteria</taxon>
        <taxon>Pseudomonadati</taxon>
        <taxon>Pseudomonadota</taxon>
        <taxon>Alphaproteobacteria</taxon>
        <taxon>Hyphomicrobiales</taxon>
        <taxon>Nitrobacteraceae</taxon>
        <taxon>Afipia</taxon>
    </lineage>
</organism>
<dbReference type="PANTHER" id="PTHR30461">
    <property type="entry name" value="DNA-INVERTASE FROM LAMBDOID PROPHAGE"/>
    <property type="match status" value="1"/>
</dbReference>
<dbReference type="GO" id="GO:0003677">
    <property type="term" value="F:DNA binding"/>
    <property type="evidence" value="ECO:0007669"/>
    <property type="project" value="UniProtKB-KW"/>
</dbReference>
<dbReference type="InterPro" id="IPR011109">
    <property type="entry name" value="DNA_bind_recombinase_dom"/>
</dbReference>
<evidence type="ECO:0000256" key="1">
    <source>
        <dbReference type="ARBA" id="ARBA00023125"/>
    </source>
</evidence>
<proteinExistence type="predicted"/>
<dbReference type="AlphaFoldDB" id="A0A7C9VKV4"/>
<gene>
    <name evidence="5" type="ORF">G4V63_11785</name>
</gene>
<dbReference type="SMART" id="SM00857">
    <property type="entry name" value="Resolvase"/>
    <property type="match status" value="1"/>
</dbReference>
<evidence type="ECO:0000259" key="4">
    <source>
        <dbReference type="PROSITE" id="PS51737"/>
    </source>
</evidence>
<name>A0A7C9VKV4_9BRAD</name>
<dbReference type="EMBL" id="JAAMRR010000615">
    <property type="protein sequence ID" value="NGX95875.1"/>
    <property type="molecule type" value="Genomic_DNA"/>
</dbReference>
<dbReference type="CDD" id="cd00338">
    <property type="entry name" value="Ser_Recombinase"/>
    <property type="match status" value="1"/>
</dbReference>
<feature type="domain" description="Resolvase/invertase-type recombinase catalytic" evidence="3">
    <location>
        <begin position="4"/>
        <end position="163"/>
    </location>
</feature>